<keyword evidence="4" id="KW-1185">Reference proteome</keyword>
<dbReference type="SUPFAM" id="SSF47473">
    <property type="entry name" value="EF-hand"/>
    <property type="match status" value="1"/>
</dbReference>
<dbReference type="CDD" id="cd00051">
    <property type="entry name" value="EFh"/>
    <property type="match status" value="1"/>
</dbReference>
<dbReference type="Proteomes" id="UP001642464">
    <property type="component" value="Unassembled WGS sequence"/>
</dbReference>
<dbReference type="CDD" id="cd05382">
    <property type="entry name" value="CAP_GAPR1-like"/>
    <property type="match status" value="1"/>
</dbReference>
<dbReference type="PROSITE" id="PS01009">
    <property type="entry name" value="CRISP_1"/>
    <property type="match status" value="1"/>
</dbReference>
<gene>
    <name evidence="3" type="ORF">SCF082_LOCUS32539</name>
</gene>
<dbReference type="SMART" id="SM00198">
    <property type="entry name" value="SCP"/>
    <property type="match status" value="1"/>
</dbReference>
<feature type="domain" description="EF-hand" evidence="2">
    <location>
        <begin position="89"/>
        <end position="124"/>
    </location>
</feature>
<dbReference type="InterPro" id="IPR035940">
    <property type="entry name" value="CAP_sf"/>
</dbReference>
<dbReference type="SUPFAM" id="SSF55797">
    <property type="entry name" value="PR-1-like"/>
    <property type="match status" value="1"/>
</dbReference>
<dbReference type="Gene3D" id="3.40.30.10">
    <property type="entry name" value="Glutaredoxin"/>
    <property type="match status" value="1"/>
</dbReference>
<dbReference type="InterPro" id="IPR018247">
    <property type="entry name" value="EF_Hand_1_Ca_BS"/>
</dbReference>
<organism evidence="3 4">
    <name type="scientific">Durusdinium trenchii</name>
    <dbReference type="NCBI Taxonomy" id="1381693"/>
    <lineage>
        <taxon>Eukaryota</taxon>
        <taxon>Sar</taxon>
        <taxon>Alveolata</taxon>
        <taxon>Dinophyceae</taxon>
        <taxon>Suessiales</taxon>
        <taxon>Symbiodiniaceae</taxon>
        <taxon>Durusdinium</taxon>
    </lineage>
</organism>
<comment type="caution">
    <text evidence="3">The sequence shown here is derived from an EMBL/GenBank/DDBJ whole genome shotgun (WGS) entry which is preliminary data.</text>
</comment>
<dbReference type="Pfam" id="PF13499">
    <property type="entry name" value="EF-hand_7"/>
    <property type="match status" value="1"/>
</dbReference>
<dbReference type="PROSITE" id="PS00018">
    <property type="entry name" value="EF_HAND_1"/>
    <property type="match status" value="2"/>
</dbReference>
<feature type="domain" description="EF-hand" evidence="2">
    <location>
        <begin position="125"/>
        <end position="160"/>
    </location>
</feature>
<dbReference type="SUPFAM" id="SSF52833">
    <property type="entry name" value="Thioredoxin-like"/>
    <property type="match status" value="1"/>
</dbReference>
<dbReference type="Gene3D" id="1.10.238.10">
    <property type="entry name" value="EF-hand"/>
    <property type="match status" value="1"/>
</dbReference>
<dbReference type="InterPro" id="IPR002048">
    <property type="entry name" value="EF_hand_dom"/>
</dbReference>
<dbReference type="SMART" id="SM00054">
    <property type="entry name" value="EFh"/>
    <property type="match status" value="2"/>
</dbReference>
<dbReference type="Gene3D" id="3.40.33.10">
    <property type="entry name" value="CAP"/>
    <property type="match status" value="1"/>
</dbReference>
<dbReference type="Pfam" id="PF00188">
    <property type="entry name" value="CAP"/>
    <property type="match status" value="1"/>
</dbReference>
<dbReference type="InterPro" id="IPR011992">
    <property type="entry name" value="EF-hand-dom_pair"/>
</dbReference>
<evidence type="ECO:0000256" key="1">
    <source>
        <dbReference type="ARBA" id="ARBA00022837"/>
    </source>
</evidence>
<dbReference type="InterPro" id="IPR001283">
    <property type="entry name" value="CRISP-related"/>
</dbReference>
<dbReference type="InterPro" id="IPR036249">
    <property type="entry name" value="Thioredoxin-like_sf"/>
</dbReference>
<dbReference type="PRINTS" id="PR00837">
    <property type="entry name" value="V5TPXLIKE"/>
</dbReference>
<dbReference type="PROSITE" id="PS50222">
    <property type="entry name" value="EF_HAND_2"/>
    <property type="match status" value="2"/>
</dbReference>
<reference evidence="3 4" key="1">
    <citation type="submission" date="2024-02" db="EMBL/GenBank/DDBJ databases">
        <authorList>
            <person name="Chen Y."/>
            <person name="Shah S."/>
            <person name="Dougan E. K."/>
            <person name="Thang M."/>
            <person name="Chan C."/>
        </authorList>
    </citation>
    <scope>NUCLEOTIDE SEQUENCE [LARGE SCALE GENOMIC DNA]</scope>
</reference>
<proteinExistence type="predicted"/>
<evidence type="ECO:0000313" key="3">
    <source>
        <dbReference type="EMBL" id="CAK9062460.1"/>
    </source>
</evidence>
<sequence length="385" mass="42755">MAELVIYGRDTCGMCNKFKKDCASNGIQFRYANIEDKANRAEMSRKMRSCSWFKGGKFGLPLVDVYGDVVERPSIASVLEAKKALPSDEAVAKIKKQFKELDVNKDGALQFDEMKQMLQTLNRSLSEVQVQKLFCAADVNQNGTVELDEFIDFVMHGKQAVAKVLQEPPQGTPTTVGIRDEWKKQTLEAHNAYRKEHGSADLQWSDECYLSAKKQANACQEKSAMFHDNCSGPSGRHGQNIFWCSAPGSSAERMVKAWYDEIVSPGYDFAKATFTPGTGHFTQVVWKGSTHVGMALSEDGRFCVANYFPAGNAQSPINRSALINLTSEQVERGESVCGTLCPAKIDRTKMTKDIGTAREPLVWLATVSLRPWVCTFVSVFGGYWC</sequence>
<name>A0ABP0NFA9_9DINO</name>
<dbReference type="PANTHER" id="PTHR10334">
    <property type="entry name" value="CYSTEINE-RICH SECRETORY PROTEIN-RELATED"/>
    <property type="match status" value="1"/>
</dbReference>
<dbReference type="EMBL" id="CAXAMM010028236">
    <property type="protein sequence ID" value="CAK9062460.1"/>
    <property type="molecule type" value="Genomic_DNA"/>
</dbReference>
<protein>
    <submittedName>
        <fullName evidence="3">Golgi-associated plant pathogenesis-related protein 1 (GAPR-1) (Golgi-associated PR-1 protein) (Glioma pathogenesis-related protein 2) (GliPR 2)</fullName>
    </submittedName>
</protein>
<dbReference type="InterPro" id="IPR034113">
    <property type="entry name" value="SCP_GAPR1-like"/>
</dbReference>
<keyword evidence="1" id="KW-0106">Calcium</keyword>
<accession>A0ABP0NFA9</accession>
<evidence type="ECO:0000313" key="4">
    <source>
        <dbReference type="Proteomes" id="UP001642464"/>
    </source>
</evidence>
<evidence type="ECO:0000259" key="2">
    <source>
        <dbReference type="PROSITE" id="PS50222"/>
    </source>
</evidence>
<dbReference type="InterPro" id="IPR014044">
    <property type="entry name" value="CAP_dom"/>
</dbReference>
<dbReference type="InterPro" id="IPR018244">
    <property type="entry name" value="Allrgn_V5/Tpx1_CS"/>
</dbReference>